<accession>A0ABY8BWW4</accession>
<name>A0ABY8BWW4_9MICO</name>
<gene>
    <name evidence="1" type="ORF">PU630_15595</name>
</gene>
<dbReference type="Proteomes" id="UP001214553">
    <property type="component" value="Chromosome"/>
</dbReference>
<sequence>MSNLRDHAHRGSMDTKESQLTLPLFLTASEVEHGLRNIPGALPPLPTGTSFGGERVYLVPELDDWLYEYALLESFRSPDDAVRLCTDVLLPGGRTVDIALTEDELRVAIAESLMRGEKLRLAKVLGDLAARTDLEQFVIEMDELLTESGLFVVV</sequence>
<dbReference type="EMBL" id="CP119108">
    <property type="protein sequence ID" value="WEG08648.1"/>
    <property type="molecule type" value="Genomic_DNA"/>
</dbReference>
<keyword evidence="2" id="KW-1185">Reference proteome</keyword>
<dbReference type="RefSeq" id="WP_275277977.1">
    <property type="nucleotide sequence ID" value="NZ_CP119108.1"/>
</dbReference>
<evidence type="ECO:0000313" key="2">
    <source>
        <dbReference type="Proteomes" id="UP001214553"/>
    </source>
</evidence>
<evidence type="ECO:0000313" key="1">
    <source>
        <dbReference type="EMBL" id="WEG08648.1"/>
    </source>
</evidence>
<reference evidence="1 2" key="1">
    <citation type="submission" date="2023-03" db="EMBL/GenBank/DDBJ databases">
        <title>Genome sequence of Microbacterium sp. KACC 23027.</title>
        <authorList>
            <person name="Kim S."/>
            <person name="Heo J."/>
            <person name="Kwon S.-W."/>
        </authorList>
    </citation>
    <scope>NUCLEOTIDE SEQUENCE [LARGE SCALE GENOMIC DNA]</scope>
    <source>
        <strain evidence="1 2">KACC 23027</strain>
    </source>
</reference>
<proteinExistence type="predicted"/>
<organism evidence="1 2">
    <name type="scientific">Microbacterium horticulturae</name>
    <dbReference type="NCBI Taxonomy" id="3028316"/>
    <lineage>
        <taxon>Bacteria</taxon>
        <taxon>Bacillati</taxon>
        <taxon>Actinomycetota</taxon>
        <taxon>Actinomycetes</taxon>
        <taxon>Micrococcales</taxon>
        <taxon>Microbacteriaceae</taxon>
        <taxon>Microbacterium</taxon>
    </lineage>
</organism>
<protein>
    <submittedName>
        <fullName evidence="1">Uncharacterized protein</fullName>
    </submittedName>
</protein>